<protein>
    <recommendedName>
        <fullName evidence="3">ABC transporter family protein</fullName>
    </recommendedName>
</protein>
<evidence type="ECO:0000313" key="1">
    <source>
        <dbReference type="EMBL" id="TQN47070.1"/>
    </source>
</evidence>
<proteinExistence type="predicted"/>
<name>A0A543PSL6_9MICO</name>
<dbReference type="AlphaFoldDB" id="A0A543PSL6"/>
<dbReference type="OrthoDB" id="3775353at2"/>
<evidence type="ECO:0008006" key="3">
    <source>
        <dbReference type="Google" id="ProtNLM"/>
    </source>
</evidence>
<dbReference type="EMBL" id="VFQF01000001">
    <property type="protein sequence ID" value="TQN47070.1"/>
    <property type="molecule type" value="Genomic_DNA"/>
</dbReference>
<dbReference type="RefSeq" id="WP_141819051.1">
    <property type="nucleotide sequence ID" value="NZ_BAAAQC010000005.1"/>
</dbReference>
<gene>
    <name evidence="1" type="ORF">FHX52_0161</name>
</gene>
<organism evidence="1 2">
    <name type="scientific">Humibacillus xanthopallidus</name>
    <dbReference type="NCBI Taxonomy" id="412689"/>
    <lineage>
        <taxon>Bacteria</taxon>
        <taxon>Bacillati</taxon>
        <taxon>Actinomycetota</taxon>
        <taxon>Actinomycetes</taxon>
        <taxon>Micrococcales</taxon>
        <taxon>Intrasporangiaceae</taxon>
        <taxon>Humibacillus</taxon>
    </lineage>
</organism>
<evidence type="ECO:0000313" key="2">
    <source>
        <dbReference type="Proteomes" id="UP000320085"/>
    </source>
</evidence>
<comment type="caution">
    <text evidence="1">The sequence shown here is derived from an EMBL/GenBank/DDBJ whole genome shotgun (WGS) entry which is preliminary data.</text>
</comment>
<dbReference type="Proteomes" id="UP000320085">
    <property type="component" value="Unassembled WGS sequence"/>
</dbReference>
<sequence length="215" mass="22404">MNNRETQVRSQREVVATGVAVAGTHEPFVEGVDFVAPGGAVTVVPCDPGVPQVALALAVGGRVALAAGAVSVGGSTDRTDLQVRTRLVDVSDVTAPEDTLALRAVIAEELALAERPSSRADVDHFLADRDLTDLRQRRWESLPSGLRTRLLIELGSWHPRVRVLVLAGPDRHGGSVAEWFEAARAAADSGLTVIVLCSPATASALASHIPSGASA</sequence>
<reference evidence="1 2" key="1">
    <citation type="submission" date="2019-06" db="EMBL/GenBank/DDBJ databases">
        <title>Sequencing the genomes of 1000 actinobacteria strains.</title>
        <authorList>
            <person name="Klenk H.-P."/>
        </authorList>
    </citation>
    <scope>NUCLEOTIDE SEQUENCE [LARGE SCALE GENOMIC DNA]</scope>
    <source>
        <strain evidence="1 2">DSM 21776</strain>
    </source>
</reference>
<accession>A0A543PSL6</accession>